<proteinExistence type="predicted"/>
<sequence>MPRLPGQALRLGVGHDSLALVRTSRVFGARRTVLAEARIDAPEPEILARALGTLLAGAGAGARGWPLSVVLADELARIWQVAPPPQAASPADLEAACAMRFAGLFGAPPAGWTIAADWQAAQPFLAAALPAALTDALAQSARAAGCILVEVAPQFVAALNGWRRLRRPGAWFGLVHGEVLTIAAYEGAQLAALRTAVVPPGADRAWLDSHIAREALRVGLAPPQQLQVAGGAPRAWAMDGAGKGFACTLLDDAGAAGGAGAVRLACTGSAA</sequence>
<reference evidence="2" key="1">
    <citation type="journal article" date="2019" name="Int. J. Syst. Evol. Microbiol.">
        <title>The Global Catalogue of Microorganisms (GCM) 10K type strain sequencing project: providing services to taxonomists for standard genome sequencing and annotation.</title>
        <authorList>
            <consortium name="The Broad Institute Genomics Platform"/>
            <consortium name="The Broad Institute Genome Sequencing Center for Infectious Disease"/>
            <person name="Wu L."/>
            <person name="Ma J."/>
        </authorList>
    </citation>
    <scope>NUCLEOTIDE SEQUENCE [LARGE SCALE GENOMIC DNA]</scope>
    <source>
        <strain evidence="2">CCUG 38813</strain>
    </source>
</reference>
<dbReference type="RefSeq" id="WP_379722311.1">
    <property type="nucleotide sequence ID" value="NZ_JBHSMS010000040.1"/>
</dbReference>
<accession>A0ABW0PHY8</accession>
<evidence type="ECO:0000313" key="2">
    <source>
        <dbReference type="Proteomes" id="UP001596031"/>
    </source>
</evidence>
<keyword evidence="2" id="KW-1185">Reference proteome</keyword>
<evidence type="ECO:0008006" key="3">
    <source>
        <dbReference type="Google" id="ProtNLM"/>
    </source>
</evidence>
<name>A0ABW0PHY8_9BURK</name>
<comment type="caution">
    <text evidence="1">The sequence shown here is derived from an EMBL/GenBank/DDBJ whole genome shotgun (WGS) entry which is preliminary data.</text>
</comment>
<protein>
    <recommendedName>
        <fullName evidence="3">Type IV pilus assembly PilM-like protein</fullName>
    </recommendedName>
</protein>
<organism evidence="1 2">
    <name type="scientific">Massilia jejuensis</name>
    <dbReference type="NCBI Taxonomy" id="648894"/>
    <lineage>
        <taxon>Bacteria</taxon>
        <taxon>Pseudomonadati</taxon>
        <taxon>Pseudomonadota</taxon>
        <taxon>Betaproteobacteria</taxon>
        <taxon>Burkholderiales</taxon>
        <taxon>Oxalobacteraceae</taxon>
        <taxon>Telluria group</taxon>
        <taxon>Massilia</taxon>
    </lineage>
</organism>
<evidence type="ECO:0000313" key="1">
    <source>
        <dbReference type="EMBL" id="MFC5512271.1"/>
    </source>
</evidence>
<dbReference type="EMBL" id="JBHSMS010000040">
    <property type="protein sequence ID" value="MFC5512271.1"/>
    <property type="molecule type" value="Genomic_DNA"/>
</dbReference>
<gene>
    <name evidence="1" type="ORF">ACFPOU_14190</name>
</gene>
<dbReference type="Proteomes" id="UP001596031">
    <property type="component" value="Unassembled WGS sequence"/>
</dbReference>